<evidence type="ECO:0000313" key="2">
    <source>
        <dbReference type="WBParaSite" id="nRc.2.0.1.t40497-RA"/>
    </source>
</evidence>
<evidence type="ECO:0000313" key="1">
    <source>
        <dbReference type="Proteomes" id="UP000887565"/>
    </source>
</evidence>
<name>A0A915KNS4_ROMCU</name>
<keyword evidence="1" id="KW-1185">Reference proteome</keyword>
<sequence length="132" mass="15709">MRKNYFIAKFVVRFFCIKYCFVQFAIGDDAKLKLPASSSSSSFVNLSAYLAPRPLRYLAEDDLYRLISLNGARKCCRRWNEFRKKYKRVLYAMQKIFTANNNYILWQERWARKPWTEFSTAGNPIDVLTLHK</sequence>
<proteinExistence type="predicted"/>
<reference evidence="2" key="1">
    <citation type="submission" date="2022-11" db="UniProtKB">
        <authorList>
            <consortium name="WormBaseParasite"/>
        </authorList>
    </citation>
    <scope>IDENTIFICATION</scope>
</reference>
<dbReference type="Proteomes" id="UP000887565">
    <property type="component" value="Unplaced"/>
</dbReference>
<dbReference type="AlphaFoldDB" id="A0A915KNS4"/>
<protein>
    <submittedName>
        <fullName evidence="2">Uncharacterized protein</fullName>
    </submittedName>
</protein>
<accession>A0A915KNS4</accession>
<organism evidence="1 2">
    <name type="scientific">Romanomermis culicivorax</name>
    <name type="common">Nematode worm</name>
    <dbReference type="NCBI Taxonomy" id="13658"/>
    <lineage>
        <taxon>Eukaryota</taxon>
        <taxon>Metazoa</taxon>
        <taxon>Ecdysozoa</taxon>
        <taxon>Nematoda</taxon>
        <taxon>Enoplea</taxon>
        <taxon>Dorylaimia</taxon>
        <taxon>Mermithida</taxon>
        <taxon>Mermithoidea</taxon>
        <taxon>Mermithidae</taxon>
        <taxon>Romanomermis</taxon>
    </lineage>
</organism>
<dbReference type="WBParaSite" id="nRc.2.0.1.t40497-RA">
    <property type="protein sequence ID" value="nRc.2.0.1.t40497-RA"/>
    <property type="gene ID" value="nRc.2.0.1.g40497"/>
</dbReference>